<dbReference type="HOGENOM" id="CLU_132534_3_0_7"/>
<dbReference type="OrthoDB" id="5396846at2"/>
<keyword evidence="3" id="KW-1003">Cell membrane</keyword>
<name>A5G5G4_GEOUR</name>
<comment type="similarity">
    <text evidence="2">Belongs to the MreD family.</text>
</comment>
<dbReference type="GO" id="GO:0008360">
    <property type="term" value="P:regulation of cell shape"/>
    <property type="evidence" value="ECO:0007669"/>
    <property type="project" value="UniProtKB-KW"/>
</dbReference>
<evidence type="ECO:0000256" key="6">
    <source>
        <dbReference type="ARBA" id="ARBA00022989"/>
    </source>
</evidence>
<evidence type="ECO:0000256" key="4">
    <source>
        <dbReference type="ARBA" id="ARBA00022692"/>
    </source>
</evidence>
<dbReference type="EMBL" id="CP000698">
    <property type="protein sequence ID" value="ABQ27032.1"/>
    <property type="molecule type" value="Genomic_DNA"/>
</dbReference>
<proteinExistence type="inferred from homology"/>
<protein>
    <submittedName>
        <fullName evidence="9">Uncharacterized protein</fullName>
    </submittedName>
</protein>
<dbReference type="InterPro" id="IPR007227">
    <property type="entry name" value="Cell_shape_determining_MreD"/>
</dbReference>
<evidence type="ECO:0000313" key="9">
    <source>
        <dbReference type="EMBL" id="ABQ27032.1"/>
    </source>
</evidence>
<keyword evidence="6 8" id="KW-1133">Transmembrane helix</keyword>
<feature type="transmembrane region" description="Helical" evidence="8">
    <location>
        <begin position="60"/>
        <end position="84"/>
    </location>
</feature>
<dbReference type="GO" id="GO:0005886">
    <property type="term" value="C:plasma membrane"/>
    <property type="evidence" value="ECO:0007669"/>
    <property type="project" value="UniProtKB-SubCell"/>
</dbReference>
<dbReference type="Pfam" id="PF04093">
    <property type="entry name" value="MreD"/>
    <property type="match status" value="1"/>
</dbReference>
<gene>
    <name evidence="9" type="ordered locus">Gura_2859</name>
</gene>
<evidence type="ECO:0000256" key="3">
    <source>
        <dbReference type="ARBA" id="ARBA00022475"/>
    </source>
</evidence>
<keyword evidence="4 8" id="KW-0812">Transmembrane</keyword>
<keyword evidence="7 8" id="KW-0472">Membrane</keyword>
<evidence type="ECO:0000256" key="2">
    <source>
        <dbReference type="ARBA" id="ARBA00007776"/>
    </source>
</evidence>
<keyword evidence="5" id="KW-0133">Cell shape</keyword>
<reference evidence="9 10" key="1">
    <citation type="submission" date="2007-05" db="EMBL/GenBank/DDBJ databases">
        <title>Complete sequence of Geobacter uraniireducens Rf4.</title>
        <authorList>
            <consortium name="US DOE Joint Genome Institute"/>
            <person name="Copeland A."/>
            <person name="Lucas S."/>
            <person name="Lapidus A."/>
            <person name="Barry K."/>
            <person name="Detter J.C."/>
            <person name="Glavina del Rio T."/>
            <person name="Hammon N."/>
            <person name="Israni S."/>
            <person name="Dalin E."/>
            <person name="Tice H."/>
            <person name="Pitluck S."/>
            <person name="Chertkov O."/>
            <person name="Brettin T."/>
            <person name="Bruce D."/>
            <person name="Han C."/>
            <person name="Schmutz J."/>
            <person name="Larimer F."/>
            <person name="Land M."/>
            <person name="Hauser L."/>
            <person name="Kyrpides N."/>
            <person name="Mikhailova N."/>
            <person name="Shelobolina E."/>
            <person name="Aklujkar M."/>
            <person name="Lovley D."/>
            <person name="Richardson P."/>
        </authorList>
    </citation>
    <scope>NUCLEOTIDE SEQUENCE [LARGE SCALE GENOMIC DNA]</scope>
    <source>
        <strain evidence="9 10">Rf4</strain>
    </source>
</reference>
<feature type="transmembrane region" description="Helical" evidence="8">
    <location>
        <begin position="96"/>
        <end position="123"/>
    </location>
</feature>
<evidence type="ECO:0000256" key="1">
    <source>
        <dbReference type="ARBA" id="ARBA00004651"/>
    </source>
</evidence>
<feature type="transmembrane region" description="Helical" evidence="8">
    <location>
        <begin position="135"/>
        <end position="156"/>
    </location>
</feature>
<sequence length="162" mass="17989">MIRFVRLCFIIIAAVLAQVTLLSPYLSDPFQPNLLIIIVVYLGLRSAARFRGLAAFSLGLLHDCFSGLYLGLSGFSYLFIYLLIDKTSDRLYTDSRYLMILVVFLASVICGLLDLLLLLIFSAANSIYTTLLPSLLPQALVNTLIASLIFTFPVSVAQEENR</sequence>
<evidence type="ECO:0000256" key="7">
    <source>
        <dbReference type="ARBA" id="ARBA00023136"/>
    </source>
</evidence>
<dbReference type="AlphaFoldDB" id="A5G5G4"/>
<evidence type="ECO:0000256" key="8">
    <source>
        <dbReference type="SAM" id="Phobius"/>
    </source>
</evidence>
<comment type="subcellular location">
    <subcellularLocation>
        <location evidence="1">Cell membrane</location>
        <topology evidence="1">Multi-pass membrane protein</topology>
    </subcellularLocation>
</comment>
<dbReference type="NCBIfam" id="TIGR03426">
    <property type="entry name" value="shape_MreD"/>
    <property type="match status" value="1"/>
</dbReference>
<evidence type="ECO:0000313" key="10">
    <source>
        <dbReference type="Proteomes" id="UP000006695"/>
    </source>
</evidence>
<accession>A5G5G4</accession>
<organism evidence="9 10">
    <name type="scientific">Geotalea uraniireducens (strain Rf4)</name>
    <name type="common">Geobacter uraniireducens</name>
    <dbReference type="NCBI Taxonomy" id="351605"/>
    <lineage>
        <taxon>Bacteria</taxon>
        <taxon>Pseudomonadati</taxon>
        <taxon>Thermodesulfobacteriota</taxon>
        <taxon>Desulfuromonadia</taxon>
        <taxon>Geobacterales</taxon>
        <taxon>Geobacteraceae</taxon>
        <taxon>Geotalea</taxon>
    </lineage>
</organism>
<dbReference type="KEGG" id="gur:Gura_2859"/>
<dbReference type="RefSeq" id="WP_011939706.1">
    <property type="nucleotide sequence ID" value="NC_009483.1"/>
</dbReference>
<keyword evidence="10" id="KW-1185">Reference proteome</keyword>
<dbReference type="Proteomes" id="UP000006695">
    <property type="component" value="Chromosome"/>
</dbReference>
<dbReference type="STRING" id="351605.Gura_2859"/>
<evidence type="ECO:0000256" key="5">
    <source>
        <dbReference type="ARBA" id="ARBA00022960"/>
    </source>
</evidence>